<comment type="catalytic activity">
    <reaction evidence="12 15">
        <text>Couples ATP hydrolysis with the unwinding of duplex DNA by translocating in the 3'-5' direction.</text>
        <dbReference type="EC" id="5.6.2.4"/>
    </reaction>
</comment>
<reference evidence="18 19" key="1">
    <citation type="submission" date="2024-11" db="EMBL/GenBank/DDBJ databases">
        <authorList>
            <person name="Heng Y.C."/>
            <person name="Lim A.C.H."/>
            <person name="Lee J.K.Y."/>
            <person name="Kittelmann S."/>
        </authorList>
    </citation>
    <scope>NUCLEOTIDE SEQUENCE [LARGE SCALE GENOMIC DNA]</scope>
    <source>
        <strain evidence="18 19">WILCCON 0114</strain>
    </source>
</reference>
<dbReference type="InterPro" id="IPR027417">
    <property type="entry name" value="P-loop_NTPase"/>
</dbReference>
<evidence type="ECO:0000256" key="14">
    <source>
        <dbReference type="ARBA" id="ARBA00048988"/>
    </source>
</evidence>
<comment type="catalytic activity">
    <reaction evidence="14 15">
        <text>ATP + H2O = ADP + phosphate + H(+)</text>
        <dbReference type="Rhea" id="RHEA:13065"/>
        <dbReference type="ChEBI" id="CHEBI:15377"/>
        <dbReference type="ChEBI" id="CHEBI:15378"/>
        <dbReference type="ChEBI" id="CHEBI:30616"/>
        <dbReference type="ChEBI" id="CHEBI:43474"/>
        <dbReference type="ChEBI" id="CHEBI:456216"/>
        <dbReference type="EC" id="5.6.2.4"/>
    </reaction>
</comment>
<keyword evidence="7 15" id="KW-0067">ATP-binding</keyword>
<dbReference type="Pfam" id="PF00271">
    <property type="entry name" value="Helicase_C"/>
    <property type="match status" value="1"/>
</dbReference>
<dbReference type="Pfam" id="PF19833">
    <property type="entry name" value="RecG_dom3_C"/>
    <property type="match status" value="1"/>
</dbReference>
<accession>A0ABW8TBW8</accession>
<keyword evidence="19" id="KW-1185">Reference proteome</keyword>
<evidence type="ECO:0000256" key="10">
    <source>
        <dbReference type="ARBA" id="ARBA00023204"/>
    </source>
</evidence>
<evidence type="ECO:0000256" key="9">
    <source>
        <dbReference type="ARBA" id="ARBA00023172"/>
    </source>
</evidence>
<dbReference type="EC" id="5.6.2.4" evidence="13 15"/>
<dbReference type="NCBIfam" id="NF008165">
    <property type="entry name" value="PRK10917.1-3"/>
    <property type="match status" value="1"/>
</dbReference>
<evidence type="ECO:0000259" key="16">
    <source>
        <dbReference type="PROSITE" id="PS51192"/>
    </source>
</evidence>
<evidence type="ECO:0000259" key="17">
    <source>
        <dbReference type="PROSITE" id="PS51194"/>
    </source>
</evidence>
<dbReference type="InterPro" id="IPR011545">
    <property type="entry name" value="DEAD/DEAH_box_helicase_dom"/>
</dbReference>
<evidence type="ECO:0000256" key="12">
    <source>
        <dbReference type="ARBA" id="ARBA00034617"/>
    </source>
</evidence>
<feature type="domain" description="Helicase ATP-binding" evidence="16">
    <location>
        <begin position="269"/>
        <end position="430"/>
    </location>
</feature>
<evidence type="ECO:0000256" key="2">
    <source>
        <dbReference type="ARBA" id="ARBA00017846"/>
    </source>
</evidence>
<dbReference type="Proteomes" id="UP001623592">
    <property type="component" value="Unassembled WGS sequence"/>
</dbReference>
<organism evidence="18 19">
    <name type="scientific">Clostridium neuense</name>
    <dbReference type="NCBI Taxonomy" id="1728934"/>
    <lineage>
        <taxon>Bacteria</taxon>
        <taxon>Bacillati</taxon>
        <taxon>Bacillota</taxon>
        <taxon>Clostridia</taxon>
        <taxon>Eubacteriales</taxon>
        <taxon>Clostridiaceae</taxon>
        <taxon>Clostridium</taxon>
    </lineage>
</organism>
<dbReference type="NCBIfam" id="TIGR00643">
    <property type="entry name" value="recG"/>
    <property type="match status" value="1"/>
</dbReference>
<evidence type="ECO:0000256" key="13">
    <source>
        <dbReference type="ARBA" id="ARBA00034808"/>
    </source>
</evidence>
<dbReference type="SMART" id="SM00490">
    <property type="entry name" value="HELICc"/>
    <property type="match status" value="1"/>
</dbReference>
<comment type="similarity">
    <text evidence="1 15">Belongs to the helicase family. RecG subfamily.</text>
</comment>
<name>A0ABW8TBW8_9CLOT</name>
<dbReference type="InterPro" id="IPR033454">
    <property type="entry name" value="RecG_wedge"/>
</dbReference>
<gene>
    <name evidence="18" type="primary">recG</name>
    <name evidence="18" type="ORF">ACJDT4_05635</name>
</gene>
<keyword evidence="5 15" id="KW-0378">Hydrolase</keyword>
<evidence type="ECO:0000256" key="1">
    <source>
        <dbReference type="ARBA" id="ARBA00007504"/>
    </source>
</evidence>
<evidence type="ECO:0000256" key="7">
    <source>
        <dbReference type="ARBA" id="ARBA00022840"/>
    </source>
</evidence>
<evidence type="ECO:0000313" key="18">
    <source>
        <dbReference type="EMBL" id="MFL0249897.1"/>
    </source>
</evidence>
<evidence type="ECO:0000313" key="19">
    <source>
        <dbReference type="Proteomes" id="UP001623592"/>
    </source>
</evidence>
<dbReference type="InterPro" id="IPR045562">
    <property type="entry name" value="RecG_dom3_C"/>
</dbReference>
<dbReference type="CDD" id="cd17992">
    <property type="entry name" value="DEXHc_RecG"/>
    <property type="match status" value="1"/>
</dbReference>
<protein>
    <recommendedName>
        <fullName evidence="2 15">ATP-dependent DNA helicase RecG</fullName>
        <ecNumber evidence="13 15">5.6.2.4</ecNumber>
    </recommendedName>
</protein>
<comment type="function">
    <text evidence="15">Plays a critical role in recombination and DNA repair. Helps process Holliday junction intermediates to mature products by catalyzing branch migration. Has replication fork regression activity, unwinds stalled or blocked replication forks to make a HJ that can be resolved. Has a DNA unwinding activity characteristic of a DNA helicase with 3'-5' polarity.</text>
</comment>
<sequence>MDINADISNLKGIGPKMAEKLNKCGIFSIMDLLLYFPKSYDNISSCPSILDTQDGDKVVLNCMPIRLEREFRSRSGKTVTKMLFSDGKNNFYAVWFNQPYVKSKFNYNSWYKVMGKIKKTSKEITINNPVILSGDIEDNNKIVPKYALSGTLKNSFFIRIILELLKQVKISENMPKWITEKYNFYELDRALRGIHSPKDSAELVESRRRLKFQELFTYSLKILMLKEYVKANNKGFAFKISPELKVLKEKLPFKLTNAQNRVIREVLMDEKRSNSMNRLVQGDVGSGKTVVALIALFNVIKNGYQGALMAPTEILANQHFKEANNLFHGFNVSIEILTGSVTAKRKNEIKEKLKNNEIDLIIGTHALIEDNVEFKNLGMIVTDELHRFGVMQRNRLFNKGNNVDVLVMTATPIPRTLSLYLYGDLDVSIIDELPPGRKKIETYYIKSSEKSRVYNFALKQIEEGRQIYVVCPLVEENDELKLTSVQKLYEELKNTYFSKVEIEMLHGKMPPKDKDRIMNEFKAGNIKVLVSTTVIEVGVNVPNASVMIIENAERFGLAQLHQLRGRVGRGEYNSYCILIAEIKNKIVEKRMRIISESTDGFYISEQDLKLRGSGEVFGIRQSGDNELIISDVVDDIDILKLANEEAKKLILSNSKEDIRIKKYIAEKLKSTSRYICFN</sequence>
<dbReference type="PROSITE" id="PS51192">
    <property type="entry name" value="HELICASE_ATP_BIND_1"/>
    <property type="match status" value="1"/>
</dbReference>
<keyword evidence="4 15" id="KW-0227">DNA damage</keyword>
<evidence type="ECO:0000256" key="8">
    <source>
        <dbReference type="ARBA" id="ARBA00023125"/>
    </source>
</evidence>
<dbReference type="Pfam" id="PF00270">
    <property type="entry name" value="DEAD"/>
    <property type="match status" value="1"/>
</dbReference>
<keyword evidence="3 15" id="KW-0547">Nucleotide-binding</keyword>
<dbReference type="PROSITE" id="PS51194">
    <property type="entry name" value="HELICASE_CTER"/>
    <property type="match status" value="1"/>
</dbReference>
<feature type="domain" description="Helicase C-terminal" evidence="17">
    <location>
        <begin position="439"/>
        <end position="609"/>
    </location>
</feature>
<dbReference type="InterPro" id="IPR047112">
    <property type="entry name" value="RecG/Mfd"/>
</dbReference>
<evidence type="ECO:0000256" key="3">
    <source>
        <dbReference type="ARBA" id="ARBA00022741"/>
    </source>
</evidence>
<evidence type="ECO:0000256" key="11">
    <source>
        <dbReference type="ARBA" id="ARBA00023235"/>
    </source>
</evidence>
<dbReference type="SMART" id="SM00487">
    <property type="entry name" value="DEXDc"/>
    <property type="match status" value="1"/>
</dbReference>
<dbReference type="InterPro" id="IPR004609">
    <property type="entry name" value="ATP-dep_DNA_helicase_RecG"/>
</dbReference>
<proteinExistence type="inferred from homology"/>
<evidence type="ECO:0000256" key="4">
    <source>
        <dbReference type="ARBA" id="ARBA00022763"/>
    </source>
</evidence>
<dbReference type="InterPro" id="IPR001650">
    <property type="entry name" value="Helicase_C-like"/>
</dbReference>
<evidence type="ECO:0000256" key="6">
    <source>
        <dbReference type="ARBA" id="ARBA00022806"/>
    </source>
</evidence>
<evidence type="ECO:0000256" key="5">
    <source>
        <dbReference type="ARBA" id="ARBA00022801"/>
    </source>
</evidence>
<dbReference type="SUPFAM" id="SSF50249">
    <property type="entry name" value="Nucleic acid-binding proteins"/>
    <property type="match status" value="1"/>
</dbReference>
<dbReference type="GO" id="GO:0003678">
    <property type="term" value="F:DNA helicase activity"/>
    <property type="evidence" value="ECO:0007669"/>
    <property type="project" value="UniProtKB-EC"/>
</dbReference>
<dbReference type="PANTHER" id="PTHR47964">
    <property type="entry name" value="ATP-DEPENDENT DNA HELICASE HOMOLOG RECG, CHLOROPLASTIC"/>
    <property type="match status" value="1"/>
</dbReference>
<dbReference type="Gene3D" id="3.40.50.300">
    <property type="entry name" value="P-loop containing nucleotide triphosphate hydrolases"/>
    <property type="match status" value="2"/>
</dbReference>
<dbReference type="EMBL" id="JBJIAA010000004">
    <property type="protein sequence ID" value="MFL0249897.1"/>
    <property type="molecule type" value="Genomic_DNA"/>
</dbReference>
<keyword evidence="11" id="KW-0413">Isomerase</keyword>
<dbReference type="CDD" id="cd04488">
    <property type="entry name" value="RecG_wedge_OBF"/>
    <property type="match status" value="1"/>
</dbReference>
<comment type="caution">
    <text evidence="18">The sequence shown here is derived from an EMBL/GenBank/DDBJ whole genome shotgun (WGS) entry which is preliminary data.</text>
</comment>
<keyword evidence="10 15" id="KW-0234">DNA repair</keyword>
<dbReference type="SUPFAM" id="SSF52540">
    <property type="entry name" value="P-loop containing nucleoside triphosphate hydrolases"/>
    <property type="match status" value="2"/>
</dbReference>
<dbReference type="InterPro" id="IPR012340">
    <property type="entry name" value="NA-bd_OB-fold"/>
</dbReference>
<dbReference type="Pfam" id="PF17191">
    <property type="entry name" value="RecG_wedge"/>
    <property type="match status" value="1"/>
</dbReference>
<evidence type="ECO:0000256" key="15">
    <source>
        <dbReference type="RuleBase" id="RU363016"/>
    </source>
</evidence>
<dbReference type="RefSeq" id="WP_406786567.1">
    <property type="nucleotide sequence ID" value="NZ_JBJIAA010000004.1"/>
</dbReference>
<keyword evidence="8" id="KW-0238">DNA-binding</keyword>
<dbReference type="NCBIfam" id="NF008168">
    <property type="entry name" value="PRK10917.2-2"/>
    <property type="match status" value="1"/>
</dbReference>
<keyword evidence="9 15" id="KW-0233">DNA recombination</keyword>
<dbReference type="InterPro" id="IPR014001">
    <property type="entry name" value="Helicase_ATP-bd"/>
</dbReference>
<dbReference type="Gene3D" id="2.40.50.140">
    <property type="entry name" value="Nucleic acid-binding proteins"/>
    <property type="match status" value="1"/>
</dbReference>
<keyword evidence="6 15" id="KW-0347">Helicase</keyword>
<dbReference type="GO" id="GO:0016787">
    <property type="term" value="F:hydrolase activity"/>
    <property type="evidence" value="ECO:0007669"/>
    <property type="project" value="UniProtKB-KW"/>
</dbReference>
<dbReference type="PANTHER" id="PTHR47964:SF1">
    <property type="entry name" value="ATP-DEPENDENT DNA HELICASE HOMOLOG RECG, CHLOROPLASTIC"/>
    <property type="match status" value="1"/>
</dbReference>